<sequence length="81" mass="9181">MVRHYDSIPPQDTHFIFFSAFVWLVIQHASVKRQGKRITEGEEGAEEGVQGEQREGIDSGFACVCRFVSSHRSPCLLQDQT</sequence>
<keyword evidence="1" id="KW-0812">Transmembrane</keyword>
<feature type="transmembrane region" description="Helical" evidence="1">
    <location>
        <begin position="15"/>
        <end position="31"/>
    </location>
</feature>
<organism evidence="2 3">
    <name type="scientific">Petrolisthes manimaculis</name>
    <dbReference type="NCBI Taxonomy" id="1843537"/>
    <lineage>
        <taxon>Eukaryota</taxon>
        <taxon>Metazoa</taxon>
        <taxon>Ecdysozoa</taxon>
        <taxon>Arthropoda</taxon>
        <taxon>Crustacea</taxon>
        <taxon>Multicrustacea</taxon>
        <taxon>Malacostraca</taxon>
        <taxon>Eumalacostraca</taxon>
        <taxon>Eucarida</taxon>
        <taxon>Decapoda</taxon>
        <taxon>Pleocyemata</taxon>
        <taxon>Anomura</taxon>
        <taxon>Galatheoidea</taxon>
        <taxon>Porcellanidae</taxon>
        <taxon>Petrolisthes</taxon>
    </lineage>
</organism>
<keyword evidence="1" id="KW-0472">Membrane</keyword>
<comment type="caution">
    <text evidence="2">The sequence shown here is derived from an EMBL/GenBank/DDBJ whole genome shotgun (WGS) entry which is preliminary data.</text>
</comment>
<dbReference type="EMBL" id="JAWZYT010000210">
    <property type="protein sequence ID" value="KAK4326542.1"/>
    <property type="molecule type" value="Genomic_DNA"/>
</dbReference>
<name>A0AAE1QJG7_9EUCA</name>
<evidence type="ECO:0000256" key="1">
    <source>
        <dbReference type="SAM" id="Phobius"/>
    </source>
</evidence>
<dbReference type="Proteomes" id="UP001292094">
    <property type="component" value="Unassembled WGS sequence"/>
</dbReference>
<gene>
    <name evidence="2" type="ORF">Pmani_002945</name>
</gene>
<proteinExistence type="predicted"/>
<keyword evidence="3" id="KW-1185">Reference proteome</keyword>
<evidence type="ECO:0000313" key="2">
    <source>
        <dbReference type="EMBL" id="KAK4326542.1"/>
    </source>
</evidence>
<dbReference type="AlphaFoldDB" id="A0AAE1QJG7"/>
<evidence type="ECO:0000313" key="3">
    <source>
        <dbReference type="Proteomes" id="UP001292094"/>
    </source>
</evidence>
<reference evidence="2" key="1">
    <citation type="submission" date="2023-11" db="EMBL/GenBank/DDBJ databases">
        <title>Genome assemblies of two species of porcelain crab, Petrolisthes cinctipes and Petrolisthes manimaculis (Anomura: Porcellanidae).</title>
        <authorList>
            <person name="Angst P."/>
        </authorList>
    </citation>
    <scope>NUCLEOTIDE SEQUENCE</scope>
    <source>
        <strain evidence="2">PB745_02</strain>
        <tissue evidence="2">Gill</tissue>
    </source>
</reference>
<keyword evidence="1" id="KW-1133">Transmembrane helix</keyword>
<protein>
    <submittedName>
        <fullName evidence="2">Uncharacterized protein</fullName>
    </submittedName>
</protein>
<accession>A0AAE1QJG7</accession>